<dbReference type="EMBL" id="NHYD01002148">
    <property type="protein sequence ID" value="PPQ88115.1"/>
    <property type="molecule type" value="Genomic_DNA"/>
</dbReference>
<evidence type="ECO:0000313" key="1">
    <source>
        <dbReference type="EMBL" id="PPQ88115.1"/>
    </source>
</evidence>
<gene>
    <name evidence="1" type="ORF">CVT25_014693</name>
</gene>
<organism evidence="1 2">
    <name type="scientific">Psilocybe cyanescens</name>
    <dbReference type="NCBI Taxonomy" id="93625"/>
    <lineage>
        <taxon>Eukaryota</taxon>
        <taxon>Fungi</taxon>
        <taxon>Dikarya</taxon>
        <taxon>Basidiomycota</taxon>
        <taxon>Agaricomycotina</taxon>
        <taxon>Agaricomycetes</taxon>
        <taxon>Agaricomycetidae</taxon>
        <taxon>Agaricales</taxon>
        <taxon>Agaricineae</taxon>
        <taxon>Strophariaceae</taxon>
        <taxon>Psilocybe</taxon>
    </lineage>
</organism>
<protein>
    <submittedName>
        <fullName evidence="1">Uncharacterized protein</fullName>
    </submittedName>
</protein>
<sequence>MLLIQMLLDRAPTQWHGFGAAADAAQVWGKRQLAQMPLTTMNGQLAQCKSTKKSMDRRIESDKA</sequence>
<reference evidence="1 2" key="1">
    <citation type="journal article" date="2018" name="Evol. Lett.">
        <title>Horizontal gene cluster transfer increased hallucinogenic mushroom diversity.</title>
        <authorList>
            <person name="Reynolds H.T."/>
            <person name="Vijayakumar V."/>
            <person name="Gluck-Thaler E."/>
            <person name="Korotkin H.B."/>
            <person name="Matheny P.B."/>
            <person name="Slot J.C."/>
        </authorList>
    </citation>
    <scope>NUCLEOTIDE SEQUENCE [LARGE SCALE GENOMIC DNA]</scope>
    <source>
        <strain evidence="1 2">2631</strain>
    </source>
</reference>
<dbReference type="AlphaFoldDB" id="A0A409XBJ0"/>
<proteinExistence type="predicted"/>
<comment type="caution">
    <text evidence="1">The sequence shown here is derived from an EMBL/GenBank/DDBJ whole genome shotgun (WGS) entry which is preliminary data.</text>
</comment>
<evidence type="ECO:0000313" key="2">
    <source>
        <dbReference type="Proteomes" id="UP000283269"/>
    </source>
</evidence>
<name>A0A409XBJ0_PSICY</name>
<keyword evidence="2" id="KW-1185">Reference proteome</keyword>
<accession>A0A409XBJ0</accession>
<dbReference type="Proteomes" id="UP000283269">
    <property type="component" value="Unassembled WGS sequence"/>
</dbReference>
<dbReference type="InParanoid" id="A0A409XBJ0"/>